<reference evidence="2 3" key="1">
    <citation type="journal article" date="2021" name="Hortic Res">
        <title>Chromosome-scale assembly of the Dendrobium chrysotoxum genome enhances the understanding of orchid evolution.</title>
        <authorList>
            <person name="Zhang Y."/>
            <person name="Zhang G.Q."/>
            <person name="Zhang D."/>
            <person name="Liu X.D."/>
            <person name="Xu X.Y."/>
            <person name="Sun W.H."/>
            <person name="Yu X."/>
            <person name="Zhu X."/>
            <person name="Wang Z.W."/>
            <person name="Zhao X."/>
            <person name="Zhong W.Y."/>
            <person name="Chen H."/>
            <person name="Yin W.L."/>
            <person name="Huang T."/>
            <person name="Niu S.C."/>
            <person name="Liu Z.J."/>
        </authorList>
    </citation>
    <scope>NUCLEOTIDE SEQUENCE [LARGE SCALE GENOMIC DNA]</scope>
    <source>
        <strain evidence="2">Lindl</strain>
    </source>
</reference>
<gene>
    <name evidence="2" type="ORF">IEQ34_019204</name>
</gene>
<keyword evidence="3" id="KW-1185">Reference proteome</keyword>
<evidence type="ECO:0000256" key="1">
    <source>
        <dbReference type="SAM" id="MobiDB-lite"/>
    </source>
</evidence>
<evidence type="ECO:0000313" key="2">
    <source>
        <dbReference type="EMBL" id="KAH0451905.1"/>
    </source>
</evidence>
<name>A0AAV7FQM5_DENCH</name>
<accession>A0AAV7FQM5</accession>
<evidence type="ECO:0000313" key="3">
    <source>
        <dbReference type="Proteomes" id="UP000775213"/>
    </source>
</evidence>
<dbReference type="EMBL" id="JAGFBR010000017">
    <property type="protein sequence ID" value="KAH0451905.1"/>
    <property type="molecule type" value="Genomic_DNA"/>
</dbReference>
<dbReference type="AlphaFoldDB" id="A0AAV7FQM5"/>
<sequence>MLKKTNSDKLPISRGSSDVKKLIGRESLCKALQFLISTGIGPLNLFRSNSIMLKLVSLHKSAGKLPVRLLSPSRSCTNDLQVVIPLGIPPTKLFWYSASVTKLVQLPNSLGTDPDKSLSQRISSLRNWSFPISFGISPPSWFCARPRTSILSHSLISTGMLMEIMFCPARKITKFLSWPIDGGSAPVRLLVYATNSTREERLPISSGRDPVIVLVLVLELELPLPLLARDPPHNVRDDIYHYGGYERSCLSRRLKESLIQFQQAQHRFIRKQRTFELLSLPPEAGREPSNSFCFHLKRAENSGSSCERSSHDEHRLDER</sequence>
<comment type="caution">
    <text evidence="2">The sequence shown here is derived from an EMBL/GenBank/DDBJ whole genome shotgun (WGS) entry which is preliminary data.</text>
</comment>
<dbReference type="Proteomes" id="UP000775213">
    <property type="component" value="Unassembled WGS sequence"/>
</dbReference>
<feature type="region of interest" description="Disordered" evidence="1">
    <location>
        <begin position="300"/>
        <end position="319"/>
    </location>
</feature>
<proteinExistence type="predicted"/>
<protein>
    <submittedName>
        <fullName evidence="2">Uncharacterized protein</fullName>
    </submittedName>
</protein>
<feature type="compositionally biased region" description="Basic and acidic residues" evidence="1">
    <location>
        <begin position="308"/>
        <end position="319"/>
    </location>
</feature>
<organism evidence="2 3">
    <name type="scientific">Dendrobium chrysotoxum</name>
    <name type="common">Orchid</name>
    <dbReference type="NCBI Taxonomy" id="161865"/>
    <lineage>
        <taxon>Eukaryota</taxon>
        <taxon>Viridiplantae</taxon>
        <taxon>Streptophyta</taxon>
        <taxon>Embryophyta</taxon>
        <taxon>Tracheophyta</taxon>
        <taxon>Spermatophyta</taxon>
        <taxon>Magnoliopsida</taxon>
        <taxon>Liliopsida</taxon>
        <taxon>Asparagales</taxon>
        <taxon>Orchidaceae</taxon>
        <taxon>Epidendroideae</taxon>
        <taxon>Malaxideae</taxon>
        <taxon>Dendrobiinae</taxon>
        <taxon>Dendrobium</taxon>
    </lineage>
</organism>